<comment type="subcellular location">
    <subcellularLocation>
        <location evidence="1">Nucleus</location>
    </subcellularLocation>
</comment>
<dbReference type="InterPro" id="IPR002075">
    <property type="entry name" value="NTF2_dom"/>
</dbReference>
<reference evidence="7 8" key="1">
    <citation type="submission" date="2012-10" db="EMBL/GenBank/DDBJ databases">
        <authorList>
            <person name="Zafar N."/>
            <person name="Inman J."/>
            <person name="Hall N."/>
            <person name="Lorenzi H."/>
            <person name="Caler E."/>
        </authorList>
    </citation>
    <scope>NUCLEOTIDE SEQUENCE [LARGE SCALE GENOMIC DNA]</scope>
    <source>
        <strain evidence="7 8">IP1</strain>
    </source>
</reference>
<accession>A0A0A1UFJ3</accession>
<dbReference type="KEGG" id="eiv:EIN_207400"/>
<dbReference type="GO" id="GO:0005634">
    <property type="term" value="C:nucleus"/>
    <property type="evidence" value="ECO:0007669"/>
    <property type="project" value="UniProtKB-SubCell"/>
</dbReference>
<dbReference type="RefSeq" id="XP_004258454.1">
    <property type="nucleotide sequence ID" value="XM_004258406.1"/>
</dbReference>
<proteinExistence type="inferred from homology"/>
<sequence length="510" mass="57808">MGGNKRKQKFQKPNKNKDYGNKLKLIVSGFTGTTTQLSSFFSSNGIHVNVKFISETGGNFQVNLKDKTTANNILGLNGILFNSQIVTISMVDNSAPSVNFNEMGMKLVDKYYSTNDQSINLDNIQMKVKDLGFNKQVDSIVITRILDGISTIKPAIQSIHFCNNSISSLLGFQKIIAVFPALKSLDFRNNCIKQLDQLDYIKDIPLEALSLNGNPIQNEPNYHFQIRTHFKNLQFLDLQNFTSMFRFPVTVNTYIPDLQIGYFANYSEFSSIESFIKNYFNLFDTDPLSLSSFYTMASVFSFTATKHLKEVSEMNRNHVSHFAQDQYASRLLCGSKIAPFFANKFKPCVHNLNDINFDCFSLTLPSGLQLVNVVVFGKAKYCDRGTSNFYRTFILTMDGKIINEQLFIFSGENPFVVGKQTKEAMAAIKQVSQMTQIDPNFTVPFLKRTNYDTQRALGYINMVVTLVQRLGITHAEAFFVCDKLQWEEGIIIEAVNKFGKNLYQGVKDLQ</sequence>
<keyword evidence="4" id="KW-0509">mRNA transport</keyword>
<evidence type="ECO:0000256" key="4">
    <source>
        <dbReference type="ARBA" id="ARBA00022816"/>
    </source>
</evidence>
<dbReference type="Pfam" id="PF24048">
    <property type="entry name" value="LRR_NXF1-5"/>
    <property type="match status" value="1"/>
</dbReference>
<dbReference type="OrthoDB" id="25872at2759"/>
<protein>
    <submittedName>
        <fullName evidence="7">Nuclear RNA export factor, putative</fullName>
    </submittedName>
</protein>
<dbReference type="PROSITE" id="PS51450">
    <property type="entry name" value="LRR"/>
    <property type="match status" value="1"/>
</dbReference>
<dbReference type="Pfam" id="PF22602">
    <property type="entry name" value="NXF_NTF2"/>
    <property type="match status" value="1"/>
</dbReference>
<evidence type="ECO:0000256" key="5">
    <source>
        <dbReference type="ARBA" id="ARBA00023242"/>
    </source>
</evidence>
<dbReference type="InterPro" id="IPR001611">
    <property type="entry name" value="Leu-rich_rpt"/>
</dbReference>
<evidence type="ECO:0000256" key="1">
    <source>
        <dbReference type="ARBA" id="ARBA00004123"/>
    </source>
</evidence>
<dbReference type="PANTHER" id="PTHR10662:SF22">
    <property type="entry name" value="NUCLEAR RNA EXPORT FACTOR 1"/>
    <property type="match status" value="1"/>
</dbReference>
<evidence type="ECO:0000313" key="8">
    <source>
        <dbReference type="Proteomes" id="UP000014680"/>
    </source>
</evidence>
<dbReference type="PROSITE" id="PS50177">
    <property type="entry name" value="NTF2_DOMAIN"/>
    <property type="match status" value="1"/>
</dbReference>
<keyword evidence="8" id="KW-1185">Reference proteome</keyword>
<keyword evidence="3" id="KW-0813">Transport</keyword>
<name>A0A0A1UFJ3_ENTIV</name>
<keyword evidence="5" id="KW-0539">Nucleus</keyword>
<dbReference type="OMA" id="EYSRICI"/>
<dbReference type="Gene3D" id="3.10.450.50">
    <property type="match status" value="1"/>
</dbReference>
<dbReference type="Proteomes" id="UP000014680">
    <property type="component" value="Unassembled WGS sequence"/>
</dbReference>
<dbReference type="InterPro" id="IPR057125">
    <property type="entry name" value="NXF1/2/3/5-like_LRR"/>
</dbReference>
<dbReference type="Gene3D" id="3.80.10.10">
    <property type="entry name" value="Ribonuclease Inhibitor"/>
    <property type="match status" value="1"/>
</dbReference>
<dbReference type="VEuPathDB" id="AmoebaDB:EIN_207400"/>
<dbReference type="InterPro" id="IPR032675">
    <property type="entry name" value="LRR_dom_sf"/>
</dbReference>
<dbReference type="PANTHER" id="PTHR10662">
    <property type="entry name" value="NUCLEAR RNA EXPORT FACTOR"/>
    <property type="match status" value="1"/>
</dbReference>
<dbReference type="AlphaFoldDB" id="A0A0A1UFJ3"/>
<organism evidence="7 8">
    <name type="scientific">Entamoeba invadens IP1</name>
    <dbReference type="NCBI Taxonomy" id="370355"/>
    <lineage>
        <taxon>Eukaryota</taxon>
        <taxon>Amoebozoa</taxon>
        <taxon>Evosea</taxon>
        <taxon>Archamoebae</taxon>
        <taxon>Mastigamoebida</taxon>
        <taxon>Entamoebidae</taxon>
        <taxon>Entamoeba</taxon>
    </lineage>
</organism>
<dbReference type="GO" id="GO:0003723">
    <property type="term" value="F:RNA binding"/>
    <property type="evidence" value="ECO:0007669"/>
    <property type="project" value="TreeGrafter"/>
</dbReference>
<evidence type="ECO:0000259" key="6">
    <source>
        <dbReference type="PROSITE" id="PS50177"/>
    </source>
</evidence>
<dbReference type="GO" id="GO:0016973">
    <property type="term" value="P:poly(A)+ mRNA export from nucleus"/>
    <property type="evidence" value="ECO:0007669"/>
    <property type="project" value="TreeGrafter"/>
</dbReference>
<evidence type="ECO:0000313" key="7">
    <source>
        <dbReference type="EMBL" id="ELP91683.1"/>
    </source>
</evidence>
<feature type="domain" description="NTF2" evidence="6">
    <location>
        <begin position="271"/>
        <end position="415"/>
    </location>
</feature>
<gene>
    <name evidence="7" type="ORF">EIN_207400</name>
</gene>
<dbReference type="SUPFAM" id="SSF54427">
    <property type="entry name" value="NTF2-like"/>
    <property type="match status" value="1"/>
</dbReference>
<evidence type="ECO:0000256" key="3">
    <source>
        <dbReference type="ARBA" id="ARBA00022448"/>
    </source>
</evidence>
<dbReference type="SUPFAM" id="SSF52058">
    <property type="entry name" value="L domain-like"/>
    <property type="match status" value="1"/>
</dbReference>
<dbReference type="InterPro" id="IPR018222">
    <property type="entry name" value="Nuclear_transport_factor_2_euk"/>
</dbReference>
<comment type="similarity">
    <text evidence="2">Belongs to the NXF family.</text>
</comment>
<dbReference type="InterPro" id="IPR030217">
    <property type="entry name" value="NXF_fam"/>
</dbReference>
<dbReference type="EMBL" id="KB206455">
    <property type="protein sequence ID" value="ELP91683.1"/>
    <property type="molecule type" value="Genomic_DNA"/>
</dbReference>
<dbReference type="GeneID" id="14890649"/>
<dbReference type="InterPro" id="IPR032710">
    <property type="entry name" value="NTF2-like_dom_sf"/>
</dbReference>
<evidence type="ECO:0000256" key="2">
    <source>
        <dbReference type="ARBA" id="ARBA00009285"/>
    </source>
</evidence>